<gene>
    <name evidence="2" type="ORF">CYMTET_12198</name>
</gene>
<dbReference type="EMBL" id="LGRX02004601">
    <property type="protein sequence ID" value="KAK3279943.1"/>
    <property type="molecule type" value="Genomic_DNA"/>
</dbReference>
<dbReference type="Gene3D" id="3.80.10.10">
    <property type="entry name" value="Ribonuclease Inhibitor"/>
    <property type="match status" value="1"/>
</dbReference>
<comment type="subcellular location">
    <subcellularLocation>
        <location evidence="1">Cytoplasm</location>
        <location evidence="1">Cytoskeleton</location>
        <location evidence="1">Cilium axoneme</location>
    </subcellularLocation>
</comment>
<dbReference type="InterPro" id="IPR032675">
    <property type="entry name" value="LRR_dom_sf"/>
</dbReference>
<sequence length="107" mass="11162">MNVAKWVLKLLIPGVCPVKQHSASGAASLSDALRQTATYNVQRAITRGGPLVEVHAYNAADIVQRLSSKAESVSFDVRANGVGAAGAEALAAALRDAHCKLHTLDIS</sequence>
<accession>A0AAE0GKZ1</accession>
<proteinExistence type="predicted"/>
<reference evidence="2 3" key="1">
    <citation type="journal article" date="2015" name="Genome Biol. Evol.">
        <title>Comparative Genomics of a Bacterivorous Green Alga Reveals Evolutionary Causalities and Consequences of Phago-Mixotrophic Mode of Nutrition.</title>
        <authorList>
            <person name="Burns J.A."/>
            <person name="Paasch A."/>
            <person name="Narechania A."/>
            <person name="Kim E."/>
        </authorList>
    </citation>
    <scope>NUCLEOTIDE SEQUENCE [LARGE SCALE GENOMIC DNA]</scope>
    <source>
        <strain evidence="2 3">PLY_AMNH</strain>
    </source>
</reference>
<feature type="non-terminal residue" evidence="2">
    <location>
        <position position="107"/>
    </location>
</feature>
<evidence type="ECO:0000313" key="2">
    <source>
        <dbReference type="EMBL" id="KAK3279943.1"/>
    </source>
</evidence>
<dbReference type="GO" id="GO:0005930">
    <property type="term" value="C:axoneme"/>
    <property type="evidence" value="ECO:0007669"/>
    <property type="project" value="UniProtKB-SubCell"/>
</dbReference>
<evidence type="ECO:0000256" key="1">
    <source>
        <dbReference type="ARBA" id="ARBA00004430"/>
    </source>
</evidence>
<dbReference type="AlphaFoldDB" id="A0AAE0GKZ1"/>
<comment type="caution">
    <text evidence="2">The sequence shown here is derived from an EMBL/GenBank/DDBJ whole genome shotgun (WGS) entry which is preliminary data.</text>
</comment>
<dbReference type="Proteomes" id="UP001190700">
    <property type="component" value="Unassembled WGS sequence"/>
</dbReference>
<evidence type="ECO:0000313" key="3">
    <source>
        <dbReference type="Proteomes" id="UP001190700"/>
    </source>
</evidence>
<keyword evidence="3" id="KW-1185">Reference proteome</keyword>
<organism evidence="2 3">
    <name type="scientific">Cymbomonas tetramitiformis</name>
    <dbReference type="NCBI Taxonomy" id="36881"/>
    <lineage>
        <taxon>Eukaryota</taxon>
        <taxon>Viridiplantae</taxon>
        <taxon>Chlorophyta</taxon>
        <taxon>Pyramimonadophyceae</taxon>
        <taxon>Pyramimonadales</taxon>
        <taxon>Pyramimonadaceae</taxon>
        <taxon>Cymbomonas</taxon>
    </lineage>
</organism>
<protein>
    <submittedName>
        <fullName evidence="2">Uncharacterized protein</fullName>
    </submittedName>
</protein>
<name>A0AAE0GKZ1_9CHLO</name>